<dbReference type="PATRIC" id="fig|1434107.4.peg.790"/>
<evidence type="ECO:0000313" key="2">
    <source>
        <dbReference type="EMBL" id="AKB81171.1"/>
    </source>
</evidence>
<dbReference type="GO" id="GO:0003677">
    <property type="term" value="F:DNA binding"/>
    <property type="evidence" value="ECO:0007669"/>
    <property type="project" value="InterPro"/>
</dbReference>
<dbReference type="GO" id="GO:0005829">
    <property type="term" value="C:cytosol"/>
    <property type="evidence" value="ECO:0007669"/>
    <property type="project" value="TreeGrafter"/>
</dbReference>
<protein>
    <submittedName>
        <fullName evidence="2">Type I restriction-modification system, restriction subunit R</fullName>
        <ecNumber evidence="2">3.1.21.3</ecNumber>
    </submittedName>
</protein>
<organism evidence="2 3">
    <name type="scientific">Methanosarcina barkeri 3</name>
    <dbReference type="NCBI Taxonomy" id="1434107"/>
    <lineage>
        <taxon>Archaea</taxon>
        <taxon>Methanobacteriati</taxon>
        <taxon>Methanobacteriota</taxon>
        <taxon>Stenosarchaea group</taxon>
        <taxon>Methanomicrobia</taxon>
        <taxon>Methanosarcinales</taxon>
        <taxon>Methanosarcinaceae</taxon>
        <taxon>Methanosarcina</taxon>
    </lineage>
</organism>
<reference evidence="2" key="1">
    <citation type="submission" date="2014-07" db="EMBL/GenBank/DDBJ databases">
        <title>Methanogenic archaea and the global carbon cycle.</title>
        <authorList>
            <person name="Henriksen J.R."/>
            <person name="Luke J."/>
            <person name="Reinhart S."/>
            <person name="Benedict M.N."/>
            <person name="Youngblut N.D."/>
            <person name="Metcalf M.E."/>
            <person name="Whitaker R.J."/>
            <person name="Metcalf W.W."/>
        </authorList>
    </citation>
    <scope>NUCLEOTIDE SEQUENCE [LARGE SCALE GENOMIC DNA]</scope>
    <source>
        <strain evidence="2">3</strain>
    </source>
</reference>
<dbReference type="KEGG" id="mbak:MSBR3_0593"/>
<dbReference type="PANTHER" id="PTHR47396">
    <property type="entry name" value="TYPE I RESTRICTION ENZYME ECOKI R PROTEIN"/>
    <property type="match status" value="1"/>
</dbReference>
<dbReference type="InterPro" id="IPR050742">
    <property type="entry name" value="Helicase_Restrict-Modif_Enz"/>
</dbReference>
<dbReference type="EMBL" id="CP009517">
    <property type="protein sequence ID" value="AKB81171.1"/>
    <property type="molecule type" value="Genomic_DNA"/>
</dbReference>
<accession>A0A0E3SIK6</accession>
<dbReference type="HOGENOM" id="CLU_1881060_0_0_2"/>
<dbReference type="InterPro" id="IPR013670">
    <property type="entry name" value="EcoEI_R_C_dom"/>
</dbReference>
<dbReference type="Pfam" id="PF08463">
    <property type="entry name" value="EcoEI_R_C"/>
    <property type="match status" value="1"/>
</dbReference>
<sequence length="135" mass="14601">MTATDLDELERILSESGFGGPEEIARAKQVSNGLGLFVRSLIGLDREAAKQSLATFLAGKTLTANQIEFINLIINHLTEHGAMDVALLYESPFTDLTPQGPDGLFTSTQIDELIVTLERITATALVPPYSQQIIA</sequence>
<dbReference type="GO" id="GO:0009035">
    <property type="term" value="F:type I site-specific deoxyribonuclease activity"/>
    <property type="evidence" value="ECO:0007669"/>
    <property type="project" value="UniProtKB-EC"/>
</dbReference>
<dbReference type="STRING" id="1434107.MSBR3_0593"/>
<evidence type="ECO:0000259" key="1">
    <source>
        <dbReference type="Pfam" id="PF08463"/>
    </source>
</evidence>
<dbReference type="PANTHER" id="PTHR47396:SF1">
    <property type="entry name" value="ATP-DEPENDENT HELICASE IRC3-RELATED"/>
    <property type="match status" value="1"/>
</dbReference>
<feature type="domain" description="EcoEI R protein C-terminal" evidence="1">
    <location>
        <begin position="2"/>
        <end position="119"/>
    </location>
</feature>
<dbReference type="EC" id="3.1.21.3" evidence="2"/>
<keyword evidence="3" id="KW-1185">Reference proteome</keyword>
<proteinExistence type="predicted"/>
<evidence type="ECO:0000313" key="3">
    <source>
        <dbReference type="Proteomes" id="UP000033066"/>
    </source>
</evidence>
<dbReference type="AlphaFoldDB" id="A0A0E3SIK6"/>
<name>A0A0E3SIK6_METBA</name>
<keyword evidence="2" id="KW-0378">Hydrolase</keyword>
<dbReference type="Proteomes" id="UP000033066">
    <property type="component" value="Chromosome"/>
</dbReference>
<gene>
    <name evidence="2" type="ORF">MSBR3_0593</name>
</gene>
<dbReference type="GO" id="GO:0006304">
    <property type="term" value="P:DNA modification"/>
    <property type="evidence" value="ECO:0007669"/>
    <property type="project" value="InterPro"/>
</dbReference>